<protein>
    <submittedName>
        <fullName evidence="2">Glyoxalase-like domain-containing protein</fullName>
    </submittedName>
</protein>
<dbReference type="Gene3D" id="3.10.180.10">
    <property type="entry name" value="2,3-Dihydroxybiphenyl 1,2-Dioxygenase, domain 1"/>
    <property type="match status" value="1"/>
</dbReference>
<evidence type="ECO:0000313" key="3">
    <source>
        <dbReference type="Proteomes" id="UP000198742"/>
    </source>
</evidence>
<dbReference type="EMBL" id="FNRT01000002">
    <property type="protein sequence ID" value="SEC30165.1"/>
    <property type="molecule type" value="Genomic_DNA"/>
</dbReference>
<dbReference type="OrthoDB" id="8857320at2"/>
<proteinExistence type="predicted"/>
<keyword evidence="3" id="KW-1185">Reference proteome</keyword>
<dbReference type="InterPro" id="IPR029068">
    <property type="entry name" value="Glyas_Bleomycin-R_OHBP_Dase"/>
</dbReference>
<dbReference type="PANTHER" id="PTHR40265:SF1">
    <property type="entry name" value="GLYOXALASE-LIKE DOMAIN-CONTAINING PROTEIN"/>
    <property type="match status" value="1"/>
</dbReference>
<organism evidence="2 3">
    <name type="scientific">Nocardioides exalbidus</name>
    <dbReference type="NCBI Taxonomy" id="402596"/>
    <lineage>
        <taxon>Bacteria</taxon>
        <taxon>Bacillati</taxon>
        <taxon>Actinomycetota</taxon>
        <taxon>Actinomycetes</taxon>
        <taxon>Propionibacteriales</taxon>
        <taxon>Nocardioidaceae</taxon>
        <taxon>Nocardioides</taxon>
    </lineage>
</organism>
<dbReference type="AlphaFoldDB" id="A0A1H4RE41"/>
<feature type="domain" description="Glyoxalase-like" evidence="1">
    <location>
        <begin position="3"/>
        <end position="176"/>
    </location>
</feature>
<reference evidence="3" key="1">
    <citation type="submission" date="2016-10" db="EMBL/GenBank/DDBJ databases">
        <authorList>
            <person name="Varghese N."/>
            <person name="Submissions S."/>
        </authorList>
    </citation>
    <scope>NUCLEOTIDE SEQUENCE [LARGE SCALE GENOMIC DNA]</scope>
    <source>
        <strain evidence="3">DSM 22017</strain>
    </source>
</reference>
<dbReference type="STRING" id="402596.SAMN04489844_2042"/>
<dbReference type="InterPro" id="IPR025870">
    <property type="entry name" value="Glyoxalase-like_dom"/>
</dbReference>
<evidence type="ECO:0000259" key="1">
    <source>
        <dbReference type="Pfam" id="PF13468"/>
    </source>
</evidence>
<dbReference type="RefSeq" id="WP_090969004.1">
    <property type="nucleotide sequence ID" value="NZ_FNRT01000002.1"/>
</dbReference>
<dbReference type="Proteomes" id="UP000198742">
    <property type="component" value="Unassembled WGS sequence"/>
</dbReference>
<sequence length="212" mass="22811">MRLDHVSFAAGPDGLASTAQRLGGLLGTDFIDGGVHPRFGTRNMILPLAGDIYMEIVEVLDHPASDKAPFGQAVRARSVLGGGWMGWVVSVPDIAPIEARLGRESVKGNRHRPDGTELLWRQIGVNGLLSDPQLPFFIQWQSPDELRPSNGATGDFSLACLEIAGDPQRVSEWLGETVEAPLEDVKVEWVAPNGTPGVVAVQLQTPHGLVRI</sequence>
<gene>
    <name evidence="2" type="ORF">SAMN04489844_2042</name>
</gene>
<name>A0A1H4RE41_9ACTN</name>
<dbReference type="Pfam" id="PF13468">
    <property type="entry name" value="Glyoxalase_3"/>
    <property type="match status" value="1"/>
</dbReference>
<dbReference type="PANTHER" id="PTHR40265">
    <property type="entry name" value="BLL2707 PROTEIN"/>
    <property type="match status" value="1"/>
</dbReference>
<evidence type="ECO:0000313" key="2">
    <source>
        <dbReference type="EMBL" id="SEC30165.1"/>
    </source>
</evidence>
<accession>A0A1H4RE41</accession>